<gene>
    <name evidence="1" type="ORF">L596_005839</name>
</gene>
<dbReference type="Proteomes" id="UP000298663">
    <property type="component" value="Chromosome X"/>
</dbReference>
<keyword evidence="2" id="KW-1185">Reference proteome</keyword>
<reference evidence="1 2" key="1">
    <citation type="journal article" date="2015" name="Genome Biol.">
        <title>Comparative genomics of Steinernema reveals deeply conserved gene regulatory networks.</title>
        <authorList>
            <person name="Dillman A.R."/>
            <person name="Macchietto M."/>
            <person name="Porter C.F."/>
            <person name="Rogers A."/>
            <person name="Williams B."/>
            <person name="Antoshechkin I."/>
            <person name="Lee M.M."/>
            <person name="Goodwin Z."/>
            <person name="Lu X."/>
            <person name="Lewis E.E."/>
            <person name="Goodrich-Blair H."/>
            <person name="Stock S.P."/>
            <person name="Adams B.J."/>
            <person name="Sternberg P.W."/>
            <person name="Mortazavi A."/>
        </authorList>
    </citation>
    <scope>NUCLEOTIDE SEQUENCE [LARGE SCALE GENOMIC DNA]</scope>
    <source>
        <strain evidence="1 2">ALL</strain>
    </source>
</reference>
<dbReference type="EMBL" id="AZBU02000001">
    <property type="protein sequence ID" value="TMS39291.1"/>
    <property type="molecule type" value="Genomic_DNA"/>
</dbReference>
<proteinExistence type="predicted"/>
<protein>
    <submittedName>
        <fullName evidence="1">Uncharacterized protein</fullName>
    </submittedName>
</protein>
<sequence length="78" mass="9328">MRVVHKHCLTFRKSHILGCNRKSYKIYVDIEEQLNSTSRKSEFKKKQVLLHSKANVGFPLDQKYLQATRFLFLRSKRC</sequence>
<evidence type="ECO:0000313" key="2">
    <source>
        <dbReference type="Proteomes" id="UP000298663"/>
    </source>
</evidence>
<reference evidence="1 2" key="2">
    <citation type="journal article" date="2019" name="G3 (Bethesda)">
        <title>Hybrid Assembly of the Genome of the Entomopathogenic Nematode Steinernema carpocapsae Identifies the X-Chromosome.</title>
        <authorList>
            <person name="Serra L."/>
            <person name="Macchietto M."/>
            <person name="Macias-Munoz A."/>
            <person name="McGill C.J."/>
            <person name="Rodriguez I.M."/>
            <person name="Rodriguez B."/>
            <person name="Murad R."/>
            <person name="Mortazavi A."/>
        </authorList>
    </citation>
    <scope>NUCLEOTIDE SEQUENCE [LARGE SCALE GENOMIC DNA]</scope>
    <source>
        <strain evidence="1 2">ALL</strain>
    </source>
</reference>
<accession>A0A4U8V0E3</accession>
<evidence type="ECO:0000313" key="1">
    <source>
        <dbReference type="EMBL" id="TMS39291.1"/>
    </source>
</evidence>
<dbReference type="AlphaFoldDB" id="A0A4U8V0E3"/>
<name>A0A4U8V0E3_STECR</name>
<organism evidence="1 2">
    <name type="scientific">Steinernema carpocapsae</name>
    <name type="common">Entomopathogenic nematode</name>
    <dbReference type="NCBI Taxonomy" id="34508"/>
    <lineage>
        <taxon>Eukaryota</taxon>
        <taxon>Metazoa</taxon>
        <taxon>Ecdysozoa</taxon>
        <taxon>Nematoda</taxon>
        <taxon>Chromadorea</taxon>
        <taxon>Rhabditida</taxon>
        <taxon>Tylenchina</taxon>
        <taxon>Panagrolaimomorpha</taxon>
        <taxon>Strongyloidoidea</taxon>
        <taxon>Steinernematidae</taxon>
        <taxon>Steinernema</taxon>
    </lineage>
</organism>
<dbReference type="EMBL" id="CM016762">
    <property type="protein sequence ID" value="TMS39291.1"/>
    <property type="molecule type" value="Genomic_DNA"/>
</dbReference>
<comment type="caution">
    <text evidence="1">The sequence shown here is derived from an EMBL/GenBank/DDBJ whole genome shotgun (WGS) entry which is preliminary data.</text>
</comment>